<dbReference type="InterPro" id="IPR036551">
    <property type="entry name" value="Flavin_trans-like"/>
</dbReference>
<evidence type="ECO:0000256" key="7">
    <source>
        <dbReference type="HAMAP-Rule" id="MF_01984"/>
    </source>
</evidence>
<dbReference type="EC" id="2.5.1.129" evidence="7"/>
<dbReference type="SUPFAM" id="SSF52507">
    <property type="entry name" value="Homo-oligomeric flavin-containing Cys decarboxylases, HFCD"/>
    <property type="match status" value="1"/>
</dbReference>
<evidence type="ECO:0000256" key="6">
    <source>
        <dbReference type="ARBA" id="ARBA00060793"/>
    </source>
</evidence>
<feature type="binding site" evidence="7">
    <location>
        <position position="140"/>
    </location>
    <ligand>
        <name>FMN</name>
        <dbReference type="ChEBI" id="CHEBI:58210"/>
    </ligand>
</feature>
<dbReference type="InterPro" id="IPR003382">
    <property type="entry name" value="Flavoprotein"/>
</dbReference>
<feature type="binding site" evidence="7">
    <location>
        <begin position="105"/>
        <end position="108"/>
    </location>
    <ligand>
        <name>FMN</name>
        <dbReference type="ChEBI" id="CHEBI:58210"/>
    </ligand>
</feature>
<evidence type="ECO:0000256" key="5">
    <source>
        <dbReference type="ARBA" id="ARBA00050612"/>
    </source>
</evidence>
<dbReference type="FunFam" id="3.40.50.1950:FF:000001">
    <property type="entry name" value="Flavin prenyltransferase UbiX"/>
    <property type="match status" value="1"/>
</dbReference>
<name>A0AAU7C7S1_9BACT</name>
<dbReference type="RefSeq" id="WP_406693862.1">
    <property type="nucleotide sequence ID" value="NZ_CP155447.1"/>
</dbReference>
<gene>
    <name evidence="7" type="primary">ubiX</name>
    <name evidence="10" type="ORF">V5E97_22760</name>
</gene>
<feature type="binding site" evidence="7">
    <location>
        <position position="186"/>
    </location>
    <ligand>
        <name>dimethylallyl phosphate</name>
        <dbReference type="ChEBI" id="CHEBI:88052"/>
    </ligand>
</feature>
<dbReference type="Gene3D" id="3.40.50.1950">
    <property type="entry name" value="Flavin prenyltransferase-like"/>
    <property type="match status" value="1"/>
</dbReference>
<dbReference type="InterPro" id="IPR004507">
    <property type="entry name" value="UbiX-like"/>
</dbReference>
<evidence type="ECO:0000256" key="2">
    <source>
        <dbReference type="ARBA" id="ARBA00022630"/>
    </source>
</evidence>
<organism evidence="10">
    <name type="scientific">Singulisphaera sp. Ch08</name>
    <dbReference type="NCBI Taxonomy" id="3120278"/>
    <lineage>
        <taxon>Bacteria</taxon>
        <taxon>Pseudomonadati</taxon>
        <taxon>Planctomycetota</taxon>
        <taxon>Planctomycetia</taxon>
        <taxon>Isosphaerales</taxon>
        <taxon>Isosphaeraceae</taxon>
        <taxon>Singulisphaera</taxon>
    </lineage>
</organism>
<feature type="binding site" evidence="7">
    <location>
        <position position="170"/>
    </location>
    <ligand>
        <name>dimethylallyl phosphate</name>
        <dbReference type="ChEBI" id="CHEBI:88052"/>
    </ligand>
</feature>
<dbReference type="NCBIfam" id="NF004685">
    <property type="entry name" value="PRK06029.1"/>
    <property type="match status" value="1"/>
</dbReference>
<evidence type="ECO:0000256" key="1">
    <source>
        <dbReference type="ARBA" id="ARBA00022602"/>
    </source>
</evidence>
<dbReference type="GO" id="GO:0106141">
    <property type="term" value="F:flavin prenyltransferase activity"/>
    <property type="evidence" value="ECO:0007669"/>
    <property type="project" value="UniProtKB-EC"/>
</dbReference>
<dbReference type="GO" id="GO:0016831">
    <property type="term" value="F:carboxy-lyase activity"/>
    <property type="evidence" value="ECO:0007669"/>
    <property type="project" value="TreeGrafter"/>
</dbReference>
<evidence type="ECO:0000313" key="10">
    <source>
        <dbReference type="EMBL" id="XBH01170.1"/>
    </source>
</evidence>
<feature type="binding site" evidence="7">
    <location>
        <position position="54"/>
    </location>
    <ligand>
        <name>FMN</name>
        <dbReference type="ChEBI" id="CHEBI:58210"/>
    </ligand>
</feature>
<keyword evidence="4 7" id="KW-0808">Transferase</keyword>
<comment type="caution">
    <text evidence="7">Lacks conserved residue(s) required for the propagation of feature annotation.</text>
</comment>
<accession>A0AAU7C7S1</accession>
<dbReference type="PANTHER" id="PTHR43374:SF1">
    <property type="entry name" value="FLAVIN PRENYLTRANSFERASE PAD1, MITOCHONDRIAL"/>
    <property type="match status" value="1"/>
</dbReference>
<comment type="catalytic activity">
    <reaction evidence="5 7">
        <text>dimethylallyl phosphate + FMNH2 = prenylated FMNH2 + phosphate</text>
        <dbReference type="Rhea" id="RHEA:37743"/>
        <dbReference type="ChEBI" id="CHEBI:43474"/>
        <dbReference type="ChEBI" id="CHEBI:57618"/>
        <dbReference type="ChEBI" id="CHEBI:87467"/>
        <dbReference type="ChEBI" id="CHEBI:88052"/>
        <dbReference type="EC" id="2.5.1.129"/>
    </reaction>
</comment>
<feature type="region of interest" description="Disordered" evidence="8">
    <location>
        <begin position="198"/>
        <end position="219"/>
    </location>
</feature>
<keyword evidence="2 7" id="KW-0285">Flavoprotein</keyword>
<proteinExistence type="inferred from homology"/>
<keyword evidence="1 7" id="KW-0637">Prenyltransferase</keyword>
<reference evidence="10" key="1">
    <citation type="submission" date="2024-05" db="EMBL/GenBank/DDBJ databases">
        <title>Planctomycetes of the genus Singulisphaera possess chitinolytic capabilities.</title>
        <authorList>
            <person name="Ivanova A."/>
        </authorList>
    </citation>
    <scope>NUCLEOTIDE SEQUENCE</scope>
    <source>
        <strain evidence="10">Ch08T</strain>
    </source>
</reference>
<dbReference type="PANTHER" id="PTHR43374">
    <property type="entry name" value="FLAVIN PRENYLTRANSFERASE"/>
    <property type="match status" value="1"/>
</dbReference>
<evidence type="ECO:0000256" key="3">
    <source>
        <dbReference type="ARBA" id="ARBA00022643"/>
    </source>
</evidence>
<sequence length="219" mass="23585">MFENRSWSPGQRGDPSLPRRRLIVGISGATGIVYGVRLLQILRELDVESHLVVSRAGELTRAYETAHSAADLRKLADVSYRASDVGAAISSGSFRTMGMVVAPCSIRTLSEIATGVTGTLLTRAADVCLKERRRLVLMVRETPLHAGHLKSMLAVTEAGGIIAPPVPAFYNRPQSLDEMVHHTVARVLDLFDLDTPTTRRWGETSGEGSADAGPPAEGK</sequence>
<evidence type="ECO:0000256" key="4">
    <source>
        <dbReference type="ARBA" id="ARBA00022679"/>
    </source>
</evidence>
<evidence type="ECO:0000256" key="8">
    <source>
        <dbReference type="SAM" id="MobiDB-lite"/>
    </source>
</evidence>
<comment type="similarity">
    <text evidence="6 7">Belongs to the UbiX/PAD1 family.</text>
</comment>
<dbReference type="EMBL" id="CP155447">
    <property type="protein sequence ID" value="XBH01170.1"/>
    <property type="molecule type" value="Genomic_DNA"/>
</dbReference>
<dbReference type="HAMAP" id="MF_01984">
    <property type="entry name" value="ubiX_pad"/>
    <property type="match status" value="1"/>
</dbReference>
<dbReference type="Pfam" id="PF02441">
    <property type="entry name" value="Flavoprotein"/>
    <property type="match status" value="1"/>
</dbReference>
<feature type="domain" description="Flavoprotein" evidence="9">
    <location>
        <begin position="21"/>
        <end position="190"/>
    </location>
</feature>
<dbReference type="NCBIfam" id="TIGR00421">
    <property type="entry name" value="ubiX_pad"/>
    <property type="match status" value="1"/>
</dbReference>
<protein>
    <recommendedName>
        <fullName evidence="7">Flavin prenyltransferase UbiX</fullName>
        <ecNumber evidence="7">2.5.1.129</ecNumber>
    </recommendedName>
</protein>
<feature type="binding site" evidence="7">
    <location>
        <begin position="28"/>
        <end position="30"/>
    </location>
    <ligand>
        <name>FMN</name>
        <dbReference type="ChEBI" id="CHEBI:58210"/>
    </ligand>
</feature>
<evidence type="ECO:0000259" key="9">
    <source>
        <dbReference type="Pfam" id="PF02441"/>
    </source>
</evidence>
<comment type="function">
    <text evidence="7">Flavin prenyltransferase that catalyzes the synthesis of the prenylated FMN cofactor (prenyl-FMN) for 4-hydroxy-3-polyprenylbenzoic acid decarboxylase UbiD. The prenyltransferase is metal-independent and links a dimethylallyl moiety from dimethylallyl monophosphate (DMAP) to the flavin N5 and C6 atoms of FMN.</text>
</comment>
<dbReference type="AlphaFoldDB" id="A0AAU7C7S1"/>
<keyword evidence="3 7" id="KW-0288">FMN</keyword>